<keyword evidence="6 8" id="KW-0100">Branched-chain amino acid biosynthesis</keyword>
<dbReference type="PATRIC" id="fig|1125712.3.peg.443"/>
<dbReference type="Gene3D" id="3.30.70.260">
    <property type="match status" value="1"/>
</dbReference>
<dbReference type="InterPro" id="IPR045865">
    <property type="entry name" value="ACT-like_dom_sf"/>
</dbReference>
<dbReference type="eggNOG" id="COG0440">
    <property type="taxonomic scope" value="Bacteria"/>
</dbReference>
<dbReference type="SUPFAM" id="SSF55021">
    <property type="entry name" value="ACT-like"/>
    <property type="match status" value="2"/>
</dbReference>
<comment type="subunit">
    <text evidence="4 8">Dimer of large and small chains.</text>
</comment>
<comment type="caution">
    <text evidence="10">The sequence shown here is derived from an EMBL/GenBank/DDBJ whole genome shotgun (WGS) entry which is preliminary data.</text>
</comment>
<comment type="similarity">
    <text evidence="3 8">Belongs to the acetolactate synthase small subunit family.</text>
</comment>
<keyword evidence="11" id="KW-1185">Reference proteome</keyword>
<evidence type="ECO:0000313" key="11">
    <source>
        <dbReference type="Proteomes" id="UP000016638"/>
    </source>
</evidence>
<dbReference type="InterPro" id="IPR054480">
    <property type="entry name" value="AHAS_small-like_ACT"/>
</dbReference>
<evidence type="ECO:0000259" key="9">
    <source>
        <dbReference type="PROSITE" id="PS51671"/>
    </source>
</evidence>
<dbReference type="PANTHER" id="PTHR30239">
    <property type="entry name" value="ACETOLACTATE SYNTHASE SMALL SUBUNIT"/>
    <property type="match status" value="1"/>
</dbReference>
<evidence type="ECO:0000256" key="4">
    <source>
        <dbReference type="ARBA" id="ARBA00011744"/>
    </source>
</evidence>
<dbReference type="InterPro" id="IPR019455">
    <property type="entry name" value="Acetolactate_synth_ssu_C"/>
</dbReference>
<dbReference type="Pfam" id="PF22629">
    <property type="entry name" value="ACT_AHAS_ss"/>
    <property type="match status" value="1"/>
</dbReference>
<sequence length="168" mass="19136">MSSYSIAIMVRNEYGVLNRVTSMFRRRQFNITGLTVSETETEDLSRITVQFEGERRAKNQLVAQLAKLPDVISYKEFDPEDSISCELLLIKMANEESTRSQVLDAAEAFHAKTVDYTRDSIVFRIAGGTRRIDNFIDLMRDFKILEVCRTGVVSLERGPSVMRDVATL</sequence>
<keyword evidence="8 10" id="KW-0808">Transferase</keyword>
<dbReference type="GO" id="GO:0005829">
    <property type="term" value="C:cytosol"/>
    <property type="evidence" value="ECO:0007669"/>
    <property type="project" value="TreeGrafter"/>
</dbReference>
<dbReference type="GO" id="GO:1990610">
    <property type="term" value="F:acetolactate synthase regulator activity"/>
    <property type="evidence" value="ECO:0007669"/>
    <property type="project" value="UniProtKB-UniRule"/>
</dbReference>
<name>U2V3U1_9ACTN</name>
<evidence type="ECO:0000256" key="3">
    <source>
        <dbReference type="ARBA" id="ARBA00006341"/>
    </source>
</evidence>
<dbReference type="EC" id="2.2.1.6" evidence="8"/>
<dbReference type="NCBIfam" id="TIGR00119">
    <property type="entry name" value="acolac_sm"/>
    <property type="match status" value="1"/>
</dbReference>
<comment type="pathway">
    <text evidence="1 8">Amino-acid biosynthesis; L-isoleucine biosynthesis; L-isoleucine from 2-oxobutanoate: step 1/4.</text>
</comment>
<dbReference type="UniPathway" id="UPA00049">
    <property type="reaction ID" value="UER00059"/>
</dbReference>
<dbReference type="Proteomes" id="UP000016638">
    <property type="component" value="Unassembled WGS sequence"/>
</dbReference>
<gene>
    <name evidence="10" type="primary">ilvN</name>
    <name evidence="10" type="ORF">HMPREF1316_1406</name>
</gene>
<feature type="domain" description="ACT" evidence="9">
    <location>
        <begin position="5"/>
        <end position="79"/>
    </location>
</feature>
<evidence type="ECO:0000256" key="5">
    <source>
        <dbReference type="ARBA" id="ARBA00022605"/>
    </source>
</evidence>
<keyword evidence="5 8" id="KW-0028">Amino-acid biosynthesis</keyword>
<protein>
    <recommendedName>
        <fullName evidence="8">Acetolactate synthase small subunit</fullName>
        <shortName evidence="8">AHAS</shortName>
        <shortName evidence="8">ALS</shortName>
        <ecNumber evidence="8">2.2.1.6</ecNumber>
    </recommendedName>
    <alternativeName>
        <fullName evidence="8">Acetohydroxy-acid synthase small subunit</fullName>
    </alternativeName>
</protein>
<dbReference type="EMBL" id="AWEZ01000017">
    <property type="protein sequence ID" value="ERL10027.1"/>
    <property type="molecule type" value="Genomic_DNA"/>
</dbReference>
<dbReference type="InterPro" id="IPR004789">
    <property type="entry name" value="Acetalactate_synth_ssu"/>
</dbReference>
<dbReference type="NCBIfam" id="NF008864">
    <property type="entry name" value="PRK11895.1"/>
    <property type="match status" value="1"/>
</dbReference>
<dbReference type="Gene3D" id="3.30.70.1150">
    <property type="entry name" value="ACT-like. Chain A, domain 2"/>
    <property type="match status" value="1"/>
</dbReference>
<comment type="function">
    <text evidence="8">Catalyzes the conversion of 2 pyruvate molecules into acetolactate in the first common step of the biosynthetic pathway of the branched-amino acids such as leucine, isoleucine, and valine.</text>
</comment>
<accession>U2V3U1</accession>
<dbReference type="GO" id="GO:0003984">
    <property type="term" value="F:acetolactate synthase activity"/>
    <property type="evidence" value="ECO:0007669"/>
    <property type="project" value="UniProtKB-UniRule"/>
</dbReference>
<dbReference type="InterPro" id="IPR027271">
    <property type="entry name" value="Acetolactate_synth/TF_NikR_C"/>
</dbReference>
<dbReference type="UniPathway" id="UPA00047">
    <property type="reaction ID" value="UER00055"/>
</dbReference>
<comment type="pathway">
    <text evidence="2 8">Amino-acid biosynthesis; L-valine biosynthesis; L-valine from pyruvate: step 1/4.</text>
</comment>
<reference evidence="10 11" key="1">
    <citation type="submission" date="2013-08" db="EMBL/GenBank/DDBJ databases">
        <authorList>
            <person name="Durkin A.S."/>
            <person name="Haft D.R."/>
            <person name="McCorrison J."/>
            <person name="Torralba M."/>
            <person name="Gillis M."/>
            <person name="Haft D.H."/>
            <person name="Methe B."/>
            <person name="Sutton G."/>
            <person name="Nelson K.E."/>
        </authorList>
    </citation>
    <scope>NUCLEOTIDE SEQUENCE [LARGE SCALE GENOMIC DNA]</scope>
    <source>
        <strain evidence="10 11">F0195</strain>
    </source>
</reference>
<dbReference type="InterPro" id="IPR039557">
    <property type="entry name" value="AHAS_ACT"/>
</dbReference>
<dbReference type="InterPro" id="IPR002912">
    <property type="entry name" value="ACT_dom"/>
</dbReference>
<dbReference type="CDD" id="cd04878">
    <property type="entry name" value="ACT_AHAS"/>
    <property type="match status" value="1"/>
</dbReference>
<dbReference type="AlphaFoldDB" id="U2V3U1"/>
<evidence type="ECO:0000256" key="8">
    <source>
        <dbReference type="RuleBase" id="RU368092"/>
    </source>
</evidence>
<dbReference type="Pfam" id="PF10369">
    <property type="entry name" value="ALS_ss_C"/>
    <property type="match status" value="1"/>
</dbReference>
<dbReference type="STRING" id="1125712.HMPREF1316_1406"/>
<evidence type="ECO:0000256" key="1">
    <source>
        <dbReference type="ARBA" id="ARBA00004974"/>
    </source>
</evidence>
<dbReference type="RefSeq" id="WP_021725320.1">
    <property type="nucleotide sequence ID" value="NZ_AWEZ01000017.1"/>
</dbReference>
<evidence type="ECO:0000256" key="7">
    <source>
        <dbReference type="ARBA" id="ARBA00048670"/>
    </source>
</evidence>
<organism evidence="10 11">
    <name type="scientific">Olsenella profusa F0195</name>
    <dbReference type="NCBI Taxonomy" id="1125712"/>
    <lineage>
        <taxon>Bacteria</taxon>
        <taxon>Bacillati</taxon>
        <taxon>Actinomycetota</taxon>
        <taxon>Coriobacteriia</taxon>
        <taxon>Coriobacteriales</taxon>
        <taxon>Atopobiaceae</taxon>
        <taxon>Olsenella</taxon>
    </lineage>
</organism>
<dbReference type="PANTHER" id="PTHR30239:SF0">
    <property type="entry name" value="ACETOLACTATE SYNTHASE SMALL SUBUNIT 1, CHLOROPLASTIC"/>
    <property type="match status" value="1"/>
</dbReference>
<evidence type="ECO:0000313" key="10">
    <source>
        <dbReference type="EMBL" id="ERL10027.1"/>
    </source>
</evidence>
<comment type="catalytic activity">
    <reaction evidence="7 8">
        <text>2 pyruvate + H(+) = (2S)-2-acetolactate + CO2</text>
        <dbReference type="Rhea" id="RHEA:25249"/>
        <dbReference type="ChEBI" id="CHEBI:15361"/>
        <dbReference type="ChEBI" id="CHEBI:15378"/>
        <dbReference type="ChEBI" id="CHEBI:16526"/>
        <dbReference type="ChEBI" id="CHEBI:58476"/>
        <dbReference type="EC" id="2.2.1.6"/>
    </reaction>
</comment>
<dbReference type="GO" id="GO:0009097">
    <property type="term" value="P:isoleucine biosynthetic process"/>
    <property type="evidence" value="ECO:0007669"/>
    <property type="project" value="UniProtKB-UniRule"/>
</dbReference>
<dbReference type="PROSITE" id="PS51671">
    <property type="entry name" value="ACT"/>
    <property type="match status" value="1"/>
</dbReference>
<evidence type="ECO:0000256" key="2">
    <source>
        <dbReference type="ARBA" id="ARBA00005025"/>
    </source>
</evidence>
<dbReference type="GO" id="GO:0009099">
    <property type="term" value="P:L-valine biosynthetic process"/>
    <property type="evidence" value="ECO:0007669"/>
    <property type="project" value="UniProtKB-UniRule"/>
</dbReference>
<evidence type="ECO:0000256" key="6">
    <source>
        <dbReference type="ARBA" id="ARBA00023304"/>
    </source>
</evidence>
<proteinExistence type="inferred from homology"/>